<dbReference type="PANTHER" id="PTHR42855:SF1">
    <property type="entry name" value="ABC TRANSPORTER DOMAIN-CONTAINING PROTEIN"/>
    <property type="match status" value="1"/>
</dbReference>
<keyword evidence="1" id="KW-0547">Nucleotide-binding</keyword>
<name>A0A975IDT0_9SPIR</name>
<dbReference type="EMBL" id="CP054142">
    <property type="protein sequence ID" value="QTQ13320.1"/>
    <property type="molecule type" value="Genomic_DNA"/>
</dbReference>
<keyword evidence="3" id="KW-0175">Coiled coil</keyword>
<gene>
    <name evidence="6" type="ORF">HRQ91_01970</name>
</gene>
<feature type="compositionally biased region" description="Basic and acidic residues" evidence="4">
    <location>
        <begin position="569"/>
        <end position="581"/>
    </location>
</feature>
<dbReference type="InterPro" id="IPR027417">
    <property type="entry name" value="P-loop_NTPase"/>
</dbReference>
<dbReference type="GO" id="GO:0016887">
    <property type="term" value="F:ATP hydrolysis activity"/>
    <property type="evidence" value="ECO:0007669"/>
    <property type="project" value="InterPro"/>
</dbReference>
<evidence type="ECO:0000256" key="1">
    <source>
        <dbReference type="ARBA" id="ARBA00022741"/>
    </source>
</evidence>
<keyword evidence="7" id="KW-1185">Reference proteome</keyword>
<dbReference type="InterPro" id="IPR032781">
    <property type="entry name" value="ABC_tran_Xtn"/>
</dbReference>
<dbReference type="RefSeq" id="WP_210120018.1">
    <property type="nucleotide sequence ID" value="NZ_CP054142.1"/>
</dbReference>
<proteinExistence type="predicted"/>
<dbReference type="InterPro" id="IPR037118">
    <property type="entry name" value="Val-tRNA_synth_C_sf"/>
</dbReference>
<dbReference type="SUPFAM" id="SSF52540">
    <property type="entry name" value="P-loop containing nucleoside triphosphate hydrolases"/>
    <property type="match status" value="2"/>
</dbReference>
<dbReference type="Gene3D" id="3.40.50.300">
    <property type="entry name" value="P-loop containing nucleotide triphosphate hydrolases"/>
    <property type="match status" value="2"/>
</dbReference>
<sequence length="664" mass="75223">MNILSINALAMQGRESPLFEGVSFGLNYGEKVAVIGKNGSGKSTLLKIIAGILQPSGGSVVINKEAGVSFLPQDPSYDKNDTILDHIFKSPSPKLNIIRKYEEICEKLAFESTKEGALDRQFEDLNRQMEEKDLWNYESQISSILTALGIKNMQRKMSELSGGMIKKVALAQVLAEDTKLLLLDEPTNHLDIRTISYLQDYLASSNRTVLMVTHDRYFLDNVCDTIYELERGTLKYYKGNYSSYLEKKQIEAEIEANADRRIESVLRTEREWLLRGPCARGTKAKARIQRDMQLINREKFKADKEFSFEVSGRRSGKKILELHGISKNFPKGYAEKEISKSFDADAYGKEPVRVTTAAVPSPVLKNFSYTFSKGQKIGIFGDNGTGKSTLVNIITGKISPDSGSIIKGENTVFAHYEQNPVFPDKEMTVLEYVKEAAEIIKINDKNSVSAARFLEEFGFEGKIQYSPVSALSGGEKKRLLLVRLLIGNPNFLILDEPTNDFDIFTMNILERFLTEYEGCLLVISHDRYFMDKVADTLFILEDDGSVSGFAGKCSEYIMQEKSRSKHKENKKDKIDKKEKSSRNKTSVQNSVSSDTGIKKLSFKEQREFEQIEKDIETLEKRKKELENIMSDGKTDFSKIGKINAEYQTLSLSLEKKYERWEELA</sequence>
<keyword evidence="2 6" id="KW-0067">ATP-binding</keyword>
<dbReference type="Gene3D" id="1.10.287.380">
    <property type="entry name" value="Valyl-tRNA synthetase, C-terminal domain"/>
    <property type="match status" value="1"/>
</dbReference>
<feature type="domain" description="ABC transporter" evidence="5">
    <location>
        <begin position="349"/>
        <end position="587"/>
    </location>
</feature>
<dbReference type="FunFam" id="3.40.50.300:FF:000011">
    <property type="entry name" value="Putative ABC transporter ATP-binding component"/>
    <property type="match status" value="1"/>
</dbReference>
<feature type="compositionally biased region" description="Polar residues" evidence="4">
    <location>
        <begin position="583"/>
        <end position="592"/>
    </location>
</feature>
<feature type="coiled-coil region" evidence="3">
    <location>
        <begin position="601"/>
        <end position="635"/>
    </location>
</feature>
<organism evidence="6 7">
    <name type="scientific">Treponema parvum</name>
    <dbReference type="NCBI Taxonomy" id="138851"/>
    <lineage>
        <taxon>Bacteria</taxon>
        <taxon>Pseudomonadati</taxon>
        <taxon>Spirochaetota</taxon>
        <taxon>Spirochaetia</taxon>
        <taxon>Spirochaetales</taxon>
        <taxon>Treponemataceae</taxon>
        <taxon>Treponema</taxon>
    </lineage>
</organism>
<dbReference type="GO" id="GO:0005524">
    <property type="term" value="F:ATP binding"/>
    <property type="evidence" value="ECO:0007669"/>
    <property type="project" value="UniProtKB-KW"/>
</dbReference>
<dbReference type="InterPro" id="IPR051309">
    <property type="entry name" value="ABCF_ATPase"/>
</dbReference>
<dbReference type="PANTHER" id="PTHR42855">
    <property type="entry name" value="ABC TRANSPORTER ATP-BINDING SUBUNIT"/>
    <property type="match status" value="1"/>
</dbReference>
<dbReference type="PROSITE" id="PS00211">
    <property type="entry name" value="ABC_TRANSPORTER_1"/>
    <property type="match status" value="2"/>
</dbReference>
<feature type="region of interest" description="Disordered" evidence="4">
    <location>
        <begin position="560"/>
        <end position="592"/>
    </location>
</feature>
<dbReference type="InterPro" id="IPR032524">
    <property type="entry name" value="ABC_tran_C"/>
</dbReference>
<dbReference type="Pfam" id="PF12848">
    <property type="entry name" value="ABC_tran_Xtn"/>
    <property type="match status" value="1"/>
</dbReference>
<evidence type="ECO:0000256" key="3">
    <source>
        <dbReference type="SAM" id="Coils"/>
    </source>
</evidence>
<accession>A0A975IDT0</accession>
<dbReference type="PROSITE" id="PS50893">
    <property type="entry name" value="ABC_TRANSPORTER_2"/>
    <property type="match status" value="2"/>
</dbReference>
<dbReference type="Proteomes" id="UP000671908">
    <property type="component" value="Chromosome"/>
</dbReference>
<dbReference type="InterPro" id="IPR003439">
    <property type="entry name" value="ABC_transporter-like_ATP-bd"/>
</dbReference>
<evidence type="ECO:0000259" key="5">
    <source>
        <dbReference type="PROSITE" id="PS50893"/>
    </source>
</evidence>
<dbReference type="KEGG" id="tpav:HRQ91_01970"/>
<dbReference type="CDD" id="cd03221">
    <property type="entry name" value="ABCF_EF-3"/>
    <property type="match status" value="2"/>
</dbReference>
<dbReference type="InterPro" id="IPR003593">
    <property type="entry name" value="AAA+_ATPase"/>
</dbReference>
<dbReference type="Pfam" id="PF00005">
    <property type="entry name" value="ABC_tran"/>
    <property type="match status" value="2"/>
</dbReference>
<protein>
    <submittedName>
        <fullName evidence="6">ABC-F family ATP-binding cassette domain-containing protein</fullName>
    </submittedName>
</protein>
<evidence type="ECO:0000256" key="2">
    <source>
        <dbReference type="ARBA" id="ARBA00022840"/>
    </source>
</evidence>
<reference evidence="6 7" key="1">
    <citation type="journal article" date="2021" name="Microbiol. Resour. Announc.">
        <title>Complete Genome Sequences of Three Human Oral Treponema parvum Isolates.</title>
        <authorList>
            <person name="Zeng H."/>
            <person name="Watt R.M."/>
        </authorList>
    </citation>
    <scope>NUCLEOTIDE SEQUENCE [LARGE SCALE GENOMIC DNA]</scope>
    <source>
        <strain evidence="6 7">ATCC 700770</strain>
    </source>
</reference>
<evidence type="ECO:0000256" key="4">
    <source>
        <dbReference type="SAM" id="MobiDB-lite"/>
    </source>
</evidence>
<evidence type="ECO:0000313" key="7">
    <source>
        <dbReference type="Proteomes" id="UP000671908"/>
    </source>
</evidence>
<dbReference type="InterPro" id="IPR017871">
    <property type="entry name" value="ABC_transporter-like_CS"/>
</dbReference>
<dbReference type="SMART" id="SM00382">
    <property type="entry name" value="AAA"/>
    <property type="match status" value="2"/>
</dbReference>
<dbReference type="Pfam" id="PF16326">
    <property type="entry name" value="ABC_tran_CTD"/>
    <property type="match status" value="1"/>
</dbReference>
<dbReference type="GO" id="GO:0003677">
    <property type="term" value="F:DNA binding"/>
    <property type="evidence" value="ECO:0007669"/>
    <property type="project" value="InterPro"/>
</dbReference>
<dbReference type="AlphaFoldDB" id="A0A975IDT0"/>
<evidence type="ECO:0000313" key="6">
    <source>
        <dbReference type="EMBL" id="QTQ13320.1"/>
    </source>
</evidence>
<feature type="domain" description="ABC transporter" evidence="5">
    <location>
        <begin position="4"/>
        <end position="256"/>
    </location>
</feature>